<accession>A0AAW2RVP8</accession>
<gene>
    <name evidence="3" type="ORF">Sradi_2832400</name>
</gene>
<feature type="compositionally biased region" description="Polar residues" evidence="2">
    <location>
        <begin position="1"/>
        <end position="12"/>
    </location>
</feature>
<reference evidence="3" key="1">
    <citation type="submission" date="2020-06" db="EMBL/GenBank/DDBJ databases">
        <authorList>
            <person name="Li T."/>
            <person name="Hu X."/>
            <person name="Zhang T."/>
            <person name="Song X."/>
            <person name="Zhang H."/>
            <person name="Dai N."/>
            <person name="Sheng W."/>
            <person name="Hou X."/>
            <person name="Wei L."/>
        </authorList>
    </citation>
    <scope>NUCLEOTIDE SEQUENCE</scope>
    <source>
        <strain evidence="3">G02</strain>
        <tissue evidence="3">Leaf</tissue>
    </source>
</reference>
<organism evidence="3">
    <name type="scientific">Sesamum radiatum</name>
    <name type="common">Black benniseed</name>
    <dbReference type="NCBI Taxonomy" id="300843"/>
    <lineage>
        <taxon>Eukaryota</taxon>
        <taxon>Viridiplantae</taxon>
        <taxon>Streptophyta</taxon>
        <taxon>Embryophyta</taxon>
        <taxon>Tracheophyta</taxon>
        <taxon>Spermatophyta</taxon>
        <taxon>Magnoliopsida</taxon>
        <taxon>eudicotyledons</taxon>
        <taxon>Gunneridae</taxon>
        <taxon>Pentapetalae</taxon>
        <taxon>asterids</taxon>
        <taxon>lamiids</taxon>
        <taxon>Lamiales</taxon>
        <taxon>Pedaliaceae</taxon>
        <taxon>Sesamum</taxon>
    </lineage>
</organism>
<sequence>MASAVLASQNDSGWGHMGKTPYSNPHLNGNPNPNPKKKQKQFHHPPQTASSVVITTTSYLTFNVASYTKSELFELRKRLSAELEQIRDLRDRIESRQFNIVENPRSQPKLKKFPGNKRPIPRLGLLRRKLASRTRMEV</sequence>
<dbReference type="AlphaFoldDB" id="A0AAW2RVP8"/>
<proteinExistence type="predicted"/>
<reference evidence="3" key="2">
    <citation type="journal article" date="2024" name="Plant">
        <title>Genomic evolution and insights into agronomic trait innovations of Sesamum species.</title>
        <authorList>
            <person name="Miao H."/>
            <person name="Wang L."/>
            <person name="Qu L."/>
            <person name="Liu H."/>
            <person name="Sun Y."/>
            <person name="Le M."/>
            <person name="Wang Q."/>
            <person name="Wei S."/>
            <person name="Zheng Y."/>
            <person name="Lin W."/>
            <person name="Duan Y."/>
            <person name="Cao H."/>
            <person name="Xiong S."/>
            <person name="Wang X."/>
            <person name="Wei L."/>
            <person name="Li C."/>
            <person name="Ma Q."/>
            <person name="Ju M."/>
            <person name="Zhao R."/>
            <person name="Li G."/>
            <person name="Mu C."/>
            <person name="Tian Q."/>
            <person name="Mei H."/>
            <person name="Zhang T."/>
            <person name="Gao T."/>
            <person name="Zhang H."/>
        </authorList>
    </citation>
    <scope>NUCLEOTIDE SEQUENCE</scope>
    <source>
        <strain evidence="3">G02</strain>
    </source>
</reference>
<feature type="coiled-coil region" evidence="1">
    <location>
        <begin position="69"/>
        <end position="96"/>
    </location>
</feature>
<feature type="region of interest" description="Disordered" evidence="2">
    <location>
        <begin position="1"/>
        <end position="50"/>
    </location>
</feature>
<keyword evidence="1" id="KW-0175">Coiled coil</keyword>
<evidence type="ECO:0000256" key="2">
    <source>
        <dbReference type="SAM" id="MobiDB-lite"/>
    </source>
</evidence>
<evidence type="ECO:0000313" key="3">
    <source>
        <dbReference type="EMBL" id="KAL0384381.1"/>
    </source>
</evidence>
<protein>
    <submittedName>
        <fullName evidence="3">Uncharacterized protein</fullName>
    </submittedName>
</protein>
<evidence type="ECO:0000256" key="1">
    <source>
        <dbReference type="SAM" id="Coils"/>
    </source>
</evidence>
<name>A0AAW2RVP8_SESRA</name>
<dbReference type="EMBL" id="JACGWJ010000012">
    <property type="protein sequence ID" value="KAL0384381.1"/>
    <property type="molecule type" value="Genomic_DNA"/>
</dbReference>
<comment type="caution">
    <text evidence="3">The sequence shown here is derived from an EMBL/GenBank/DDBJ whole genome shotgun (WGS) entry which is preliminary data.</text>
</comment>